<evidence type="ECO:0000256" key="2">
    <source>
        <dbReference type="SAM" id="Phobius"/>
    </source>
</evidence>
<feature type="transmembrane region" description="Helical" evidence="2">
    <location>
        <begin position="6"/>
        <end position="27"/>
    </location>
</feature>
<evidence type="ECO:0008006" key="5">
    <source>
        <dbReference type="Google" id="ProtNLM"/>
    </source>
</evidence>
<dbReference type="PANTHER" id="PTHR14624">
    <property type="entry name" value="DFG10 PROTEIN"/>
    <property type="match status" value="1"/>
</dbReference>
<evidence type="ECO:0000313" key="4">
    <source>
        <dbReference type="Proteomes" id="UP001430356"/>
    </source>
</evidence>
<gene>
    <name evidence="3" type="ORF">NESM_000455500</name>
</gene>
<accession>A0AAW0EPX2</accession>
<dbReference type="InterPro" id="IPR039698">
    <property type="entry name" value="Dfg10/SRD5A3"/>
</dbReference>
<dbReference type="GO" id="GO:0006488">
    <property type="term" value="P:dolichol-linked oligosaccharide biosynthetic process"/>
    <property type="evidence" value="ECO:0007669"/>
    <property type="project" value="InterPro"/>
</dbReference>
<keyword evidence="4" id="KW-1185">Reference proteome</keyword>
<protein>
    <recommendedName>
        <fullName evidence="5">Polyprenol reductase</fullName>
    </recommendedName>
</protein>
<evidence type="ECO:0000313" key="3">
    <source>
        <dbReference type="EMBL" id="KAK7195297.1"/>
    </source>
</evidence>
<dbReference type="EMBL" id="JAECZO010000051">
    <property type="protein sequence ID" value="KAK7195297.1"/>
    <property type="molecule type" value="Genomic_DNA"/>
</dbReference>
<keyword evidence="2" id="KW-0812">Transmembrane</keyword>
<dbReference type="AlphaFoldDB" id="A0AAW0EPX2"/>
<feature type="transmembrane region" description="Helical" evidence="2">
    <location>
        <begin position="104"/>
        <end position="123"/>
    </location>
</feature>
<comment type="caution">
    <text evidence="3">The sequence shown here is derived from an EMBL/GenBank/DDBJ whole genome shotgun (WGS) entry which is preliminary data.</text>
</comment>
<dbReference type="GO" id="GO:0016095">
    <property type="term" value="P:polyprenol catabolic process"/>
    <property type="evidence" value="ECO:0007669"/>
    <property type="project" value="TreeGrafter"/>
</dbReference>
<dbReference type="Proteomes" id="UP001430356">
    <property type="component" value="Unassembled WGS sequence"/>
</dbReference>
<proteinExistence type="predicted"/>
<feature type="transmembrane region" description="Helical" evidence="2">
    <location>
        <begin position="166"/>
        <end position="186"/>
    </location>
</feature>
<name>A0AAW0EPX2_9TRYP</name>
<dbReference type="PANTHER" id="PTHR14624:SF0">
    <property type="entry name" value="POLYPRENOL REDUCTASE"/>
    <property type="match status" value="1"/>
</dbReference>
<evidence type="ECO:0000256" key="1">
    <source>
        <dbReference type="SAM" id="MobiDB-lite"/>
    </source>
</evidence>
<dbReference type="GO" id="GO:0005783">
    <property type="term" value="C:endoplasmic reticulum"/>
    <property type="evidence" value="ECO:0007669"/>
    <property type="project" value="TreeGrafter"/>
</dbReference>
<keyword evidence="2" id="KW-0472">Membrane</keyword>
<sequence>MEAECVAGVLVRVAAVYWAASFVVLLLRVLCVDFARLTGYGGRSGAAAAVSTDGVAGGGGSRKGAARRAAPANRPTGTSAAPIRWLASSALGSRRITRQRAFSTFYTAGLATCAALLAIRVAAATQSHASHDGAAPPLTCAPLLLFAVHCAVRLGETRLVQRFRPGDTVTVFAAVAGTTFYIMAAISSAAPPRTRVPQEAHLLRRLFSVQCLVAAGVAAHLSLQAIQITAHTILARMRLNSPSSTSAVGDAPGEEWDAGVWRRVQRHLTTSHGSRGGDGGSGRAVISAEHLATPELHGAWRRYRYPYHTNVCFRAALDPHYTCEIFMYAVNAALLVLCVLPDMTHSSATSATTTTTAMAAPELQRHSGGGAMLASAASHLQPPVPPSRWPLWWWWWCGRGDTDGGAPWRWSALASAGVAVFTAVNLSITAAEHRRFWSATNATRRLVRSALQAVVAEDQAHASEGLGSDDGGRLPDAAVRAAERLLDGPELDEEALPPWNVFPLLW</sequence>
<organism evidence="3 4">
    <name type="scientific">Novymonas esmeraldas</name>
    <dbReference type="NCBI Taxonomy" id="1808958"/>
    <lineage>
        <taxon>Eukaryota</taxon>
        <taxon>Discoba</taxon>
        <taxon>Euglenozoa</taxon>
        <taxon>Kinetoplastea</taxon>
        <taxon>Metakinetoplastina</taxon>
        <taxon>Trypanosomatida</taxon>
        <taxon>Trypanosomatidae</taxon>
        <taxon>Novymonas</taxon>
    </lineage>
</organism>
<keyword evidence="2" id="KW-1133">Transmembrane helix</keyword>
<dbReference type="GO" id="GO:0003865">
    <property type="term" value="F:3-oxo-5-alpha-steroid 4-dehydrogenase activity"/>
    <property type="evidence" value="ECO:0007669"/>
    <property type="project" value="TreeGrafter"/>
</dbReference>
<reference evidence="3 4" key="1">
    <citation type="journal article" date="2021" name="MBio">
        <title>A New Model Trypanosomatid, Novymonas esmeraldas: Genomic Perception of Its 'Candidatus Pandoraea novymonadis' Endosymbiont.</title>
        <authorList>
            <person name="Zakharova A."/>
            <person name="Saura A."/>
            <person name="Butenko A."/>
            <person name="Podesvova L."/>
            <person name="Warmusova S."/>
            <person name="Kostygov A.Y."/>
            <person name="Nenarokova A."/>
            <person name="Lukes J."/>
            <person name="Opperdoes F.R."/>
            <person name="Yurchenko V."/>
        </authorList>
    </citation>
    <scope>NUCLEOTIDE SEQUENCE [LARGE SCALE GENOMIC DNA]</scope>
    <source>
        <strain evidence="3 4">E262AT.01</strain>
    </source>
</reference>
<feature type="transmembrane region" description="Helical" evidence="2">
    <location>
        <begin position="135"/>
        <end position="154"/>
    </location>
</feature>
<feature type="region of interest" description="Disordered" evidence="1">
    <location>
        <begin position="53"/>
        <end position="78"/>
    </location>
</feature>